<protein>
    <submittedName>
        <fullName evidence="2">Helicase family protein with metal-binding cysteine cluster</fullName>
    </submittedName>
</protein>
<keyword evidence="2" id="KW-0378">Hydrolase</keyword>
<accession>A0A0G0LC35</accession>
<dbReference type="InterPro" id="IPR036397">
    <property type="entry name" value="RNaseH_sf"/>
</dbReference>
<proteinExistence type="predicted"/>
<evidence type="ECO:0000313" key="3">
    <source>
        <dbReference type="Proteomes" id="UP000034231"/>
    </source>
</evidence>
<dbReference type="InterPro" id="IPR038720">
    <property type="entry name" value="YprB_RNase_H-like_dom"/>
</dbReference>
<evidence type="ECO:0000259" key="1">
    <source>
        <dbReference type="Pfam" id="PF13482"/>
    </source>
</evidence>
<keyword evidence="2" id="KW-0547">Nucleotide-binding</keyword>
<dbReference type="SUPFAM" id="SSF53098">
    <property type="entry name" value="Ribonuclease H-like"/>
    <property type="match status" value="1"/>
</dbReference>
<feature type="domain" description="YprB ribonuclease H-like" evidence="1">
    <location>
        <begin position="7"/>
        <end position="163"/>
    </location>
</feature>
<dbReference type="GO" id="GO:0003676">
    <property type="term" value="F:nucleic acid binding"/>
    <property type="evidence" value="ECO:0007669"/>
    <property type="project" value="InterPro"/>
</dbReference>
<gene>
    <name evidence="2" type="ORF">US68_C0008G0071</name>
</gene>
<name>A0A0G0LC35_9BACT</name>
<organism evidence="2 3">
    <name type="scientific">Candidatus Shapirobacteria bacterium GW2011_GWE1_38_10</name>
    <dbReference type="NCBI Taxonomy" id="1618488"/>
    <lineage>
        <taxon>Bacteria</taxon>
        <taxon>Candidatus Shapironibacteriota</taxon>
    </lineage>
</organism>
<dbReference type="InterPro" id="IPR012337">
    <property type="entry name" value="RNaseH-like_sf"/>
</dbReference>
<evidence type="ECO:0000313" key="2">
    <source>
        <dbReference type="EMBL" id="KKQ50186.1"/>
    </source>
</evidence>
<keyword evidence="2" id="KW-0347">Helicase</keyword>
<dbReference type="Pfam" id="PF13482">
    <property type="entry name" value="RNase_H_2"/>
    <property type="match status" value="1"/>
</dbReference>
<sequence>MVTEIVFDIETKKIFDDIAGSNPADLGISIVSIYKRELDDKFNEISGEMKSFFEEDFAKMWGLFSNVDRIIGFNTLHFDVPAIAPLAPYDFKKLTHFDIMEHIKNSLGFRLSLNAVATETLGHTKIDNGLNAVYYWQEHSEESLAKLKKYCEMDVMVTKEVYDFGLKNKQLKYKDKWNTPRVIDVDFSYPKVEIAPQMGLF</sequence>
<reference evidence="2 3" key="1">
    <citation type="journal article" date="2015" name="Nature">
        <title>rRNA introns, odd ribosomes, and small enigmatic genomes across a large radiation of phyla.</title>
        <authorList>
            <person name="Brown C.T."/>
            <person name="Hug L.A."/>
            <person name="Thomas B.C."/>
            <person name="Sharon I."/>
            <person name="Castelle C.J."/>
            <person name="Singh A."/>
            <person name="Wilkins M.J."/>
            <person name="Williams K.H."/>
            <person name="Banfield J.F."/>
        </authorList>
    </citation>
    <scope>NUCLEOTIDE SEQUENCE [LARGE SCALE GENOMIC DNA]</scope>
</reference>
<dbReference type="GO" id="GO:0004386">
    <property type="term" value="F:helicase activity"/>
    <property type="evidence" value="ECO:0007669"/>
    <property type="project" value="UniProtKB-KW"/>
</dbReference>
<dbReference type="AlphaFoldDB" id="A0A0G0LC35"/>
<comment type="caution">
    <text evidence="2">The sequence shown here is derived from an EMBL/GenBank/DDBJ whole genome shotgun (WGS) entry which is preliminary data.</text>
</comment>
<dbReference type="Gene3D" id="3.30.420.10">
    <property type="entry name" value="Ribonuclease H-like superfamily/Ribonuclease H"/>
    <property type="match status" value="1"/>
</dbReference>
<keyword evidence="2" id="KW-0067">ATP-binding</keyword>
<dbReference type="EMBL" id="LBTX01000008">
    <property type="protein sequence ID" value="KKQ50186.1"/>
    <property type="molecule type" value="Genomic_DNA"/>
</dbReference>
<dbReference type="Proteomes" id="UP000034231">
    <property type="component" value="Unassembled WGS sequence"/>
</dbReference>